<sequence length="69" mass="8102">MSSLCQRLCVTTNEDCERCGEQSRANVFSYVSTDYEAAHHQLSYAILDNSDINMKKELQKFLLRQYELY</sequence>
<organism evidence="1 2">
    <name type="scientific">Litomosoides sigmodontis</name>
    <name type="common">Filarial nematode worm</name>
    <dbReference type="NCBI Taxonomy" id="42156"/>
    <lineage>
        <taxon>Eukaryota</taxon>
        <taxon>Metazoa</taxon>
        <taxon>Ecdysozoa</taxon>
        <taxon>Nematoda</taxon>
        <taxon>Chromadorea</taxon>
        <taxon>Rhabditida</taxon>
        <taxon>Spirurina</taxon>
        <taxon>Spiruromorpha</taxon>
        <taxon>Filarioidea</taxon>
        <taxon>Onchocercidae</taxon>
        <taxon>Litomosoides</taxon>
    </lineage>
</organism>
<evidence type="ECO:0000313" key="2">
    <source>
        <dbReference type="Proteomes" id="UP000277928"/>
    </source>
</evidence>
<gene>
    <name evidence="1" type="ORF">NLS_LOCUS7074</name>
</gene>
<dbReference type="EMBL" id="UYRX01000685">
    <property type="protein sequence ID" value="VDK85320.1"/>
    <property type="molecule type" value="Genomic_DNA"/>
</dbReference>
<evidence type="ECO:0000313" key="1">
    <source>
        <dbReference type="EMBL" id="VDK85320.1"/>
    </source>
</evidence>
<accession>A0A3P6U2E2</accession>
<reference evidence="1 2" key="1">
    <citation type="submission" date="2018-08" db="EMBL/GenBank/DDBJ databases">
        <authorList>
            <person name="Laetsch R D."/>
            <person name="Stevens L."/>
            <person name="Kumar S."/>
            <person name="Blaxter L. M."/>
        </authorList>
    </citation>
    <scope>NUCLEOTIDE SEQUENCE [LARGE SCALE GENOMIC DNA]</scope>
</reference>
<dbReference type="AlphaFoldDB" id="A0A3P6U2E2"/>
<proteinExistence type="predicted"/>
<dbReference type="Proteomes" id="UP000277928">
    <property type="component" value="Unassembled WGS sequence"/>
</dbReference>
<name>A0A3P6U2E2_LITSI</name>
<keyword evidence="2" id="KW-1185">Reference proteome</keyword>
<protein>
    <submittedName>
        <fullName evidence="1">Uncharacterized protein</fullName>
    </submittedName>
</protein>